<dbReference type="Proteomes" id="UP000314294">
    <property type="component" value="Unassembled WGS sequence"/>
</dbReference>
<gene>
    <name evidence="2" type="ORF">EYF80_059383</name>
</gene>
<dbReference type="AlphaFoldDB" id="A0A4Z2ENY0"/>
<keyword evidence="3" id="KW-1185">Reference proteome</keyword>
<evidence type="ECO:0000313" key="3">
    <source>
        <dbReference type="Proteomes" id="UP000314294"/>
    </source>
</evidence>
<organism evidence="2 3">
    <name type="scientific">Liparis tanakae</name>
    <name type="common">Tanaka's snailfish</name>
    <dbReference type="NCBI Taxonomy" id="230148"/>
    <lineage>
        <taxon>Eukaryota</taxon>
        <taxon>Metazoa</taxon>
        <taxon>Chordata</taxon>
        <taxon>Craniata</taxon>
        <taxon>Vertebrata</taxon>
        <taxon>Euteleostomi</taxon>
        <taxon>Actinopterygii</taxon>
        <taxon>Neopterygii</taxon>
        <taxon>Teleostei</taxon>
        <taxon>Neoteleostei</taxon>
        <taxon>Acanthomorphata</taxon>
        <taxon>Eupercaria</taxon>
        <taxon>Perciformes</taxon>
        <taxon>Cottioidei</taxon>
        <taxon>Cottales</taxon>
        <taxon>Liparidae</taxon>
        <taxon>Liparis</taxon>
    </lineage>
</organism>
<comment type="caution">
    <text evidence="2">The sequence shown here is derived from an EMBL/GenBank/DDBJ whole genome shotgun (WGS) entry which is preliminary data.</text>
</comment>
<feature type="region of interest" description="Disordered" evidence="1">
    <location>
        <begin position="25"/>
        <end position="48"/>
    </location>
</feature>
<sequence length="48" mass="5379">MRSRPRVSVPPGNTRLGYLTDLLVSRPLQSTPPPATHRRPGPTPFNMR</sequence>
<evidence type="ECO:0000256" key="1">
    <source>
        <dbReference type="SAM" id="MobiDB-lite"/>
    </source>
</evidence>
<reference evidence="2 3" key="1">
    <citation type="submission" date="2019-03" db="EMBL/GenBank/DDBJ databases">
        <title>First draft genome of Liparis tanakae, snailfish: a comprehensive survey of snailfish specific genes.</title>
        <authorList>
            <person name="Kim W."/>
            <person name="Song I."/>
            <person name="Jeong J.-H."/>
            <person name="Kim D."/>
            <person name="Kim S."/>
            <person name="Ryu S."/>
            <person name="Song J.Y."/>
            <person name="Lee S.K."/>
        </authorList>
    </citation>
    <scope>NUCLEOTIDE SEQUENCE [LARGE SCALE GENOMIC DNA]</scope>
    <source>
        <tissue evidence="2">Muscle</tissue>
    </source>
</reference>
<protein>
    <submittedName>
        <fullName evidence="2">Uncharacterized protein</fullName>
    </submittedName>
</protein>
<dbReference type="EMBL" id="SRLO01004459">
    <property type="protein sequence ID" value="TNN30465.1"/>
    <property type="molecule type" value="Genomic_DNA"/>
</dbReference>
<proteinExistence type="predicted"/>
<name>A0A4Z2ENY0_9TELE</name>
<evidence type="ECO:0000313" key="2">
    <source>
        <dbReference type="EMBL" id="TNN30465.1"/>
    </source>
</evidence>
<accession>A0A4Z2ENY0</accession>